<keyword evidence="2" id="KW-0547">Nucleotide-binding</keyword>
<evidence type="ECO:0000256" key="1">
    <source>
        <dbReference type="ARBA" id="ARBA00007381"/>
    </source>
</evidence>
<evidence type="ECO:0000256" key="2">
    <source>
        <dbReference type="ARBA" id="ARBA00022741"/>
    </source>
</evidence>
<sequence>MAALFGIHVGNSSASLAIYKDEDRVDIVANDAGERVTPTVVQWTPTNCIVGRAAQIEQFRYTTCTVIRNKQLLNENISQSEFEGLKSQIAYKVNKTESNVKYELLFEGKQHHVSPREIVSLIFKKIYGIAEAAVGGNKEMNAVLCVPLYFSNKSIELIKDIATKVGFKILQVVDEPCAAALGYNLAVEPEESLSYCLIYRVGGFSIDATILLIQDGMFSVLGYVHKHNLGGSLFTEKLSEFLAAEFKRQYRTTDITERGKFKLLAAAENVKQILSIQNVAQCSVESIGGGYDLSCSVSRARFENIMLPFIPEMLSPITEVLNQTGLSVNQINKVIGCGGSLKIPKLQESICSLFPSAEALINIAPDELIALGAAKQAGYCIKYENLPESLSIDTPALSNSLSLTVRQGNSNEEESYLILKNSSVPLRRRYNVLSAENSLSVDVDIPEKNNLNLGSVSLNDLEPDSTVIIELDINKDGKLLLNLVNESSSRKNCLKFDLNEMSIS</sequence>
<dbReference type="EMBL" id="MN599718">
    <property type="protein sequence ID" value="QQK53879.1"/>
    <property type="molecule type" value="mRNA"/>
</dbReference>
<gene>
    <name evidence="4" type="primary">HSP70-2</name>
</gene>
<dbReference type="Gene3D" id="3.30.420.40">
    <property type="match status" value="2"/>
</dbReference>
<proteinExistence type="evidence at transcript level"/>
<evidence type="ECO:0000313" key="4">
    <source>
        <dbReference type="EMBL" id="QQK53879.1"/>
    </source>
</evidence>
<organism evidence="4">
    <name type="scientific">Liposcelis bostrychophila</name>
    <name type="common">Booklouse</name>
    <dbReference type="NCBI Taxonomy" id="185214"/>
    <lineage>
        <taxon>Eukaryota</taxon>
        <taxon>Metazoa</taxon>
        <taxon>Ecdysozoa</taxon>
        <taxon>Arthropoda</taxon>
        <taxon>Hexapoda</taxon>
        <taxon>Insecta</taxon>
        <taxon>Pterygota</taxon>
        <taxon>Neoptera</taxon>
        <taxon>Paraneoptera</taxon>
        <taxon>Psocodea</taxon>
        <taxon>Troctomorpha</taxon>
        <taxon>Liposcelidetae</taxon>
        <taxon>Liposcelididae</taxon>
        <taxon>Liposcelis</taxon>
    </lineage>
</organism>
<dbReference type="Pfam" id="PF00012">
    <property type="entry name" value="HSP70"/>
    <property type="match status" value="1"/>
</dbReference>
<dbReference type="SUPFAM" id="SSF53067">
    <property type="entry name" value="Actin-like ATPase domain"/>
    <property type="match status" value="2"/>
</dbReference>
<comment type="similarity">
    <text evidence="1">Belongs to the heat shock protein 70 family.</text>
</comment>
<evidence type="ECO:0000256" key="3">
    <source>
        <dbReference type="ARBA" id="ARBA00022840"/>
    </source>
</evidence>
<keyword evidence="4" id="KW-0346">Stress response</keyword>
<name>A0A7T6Y5M5_LIPBO</name>
<dbReference type="InterPro" id="IPR043129">
    <property type="entry name" value="ATPase_NBD"/>
</dbReference>
<dbReference type="Gene3D" id="3.30.30.30">
    <property type="match status" value="1"/>
</dbReference>
<dbReference type="GO" id="GO:0005524">
    <property type="term" value="F:ATP binding"/>
    <property type="evidence" value="ECO:0007669"/>
    <property type="project" value="UniProtKB-KW"/>
</dbReference>
<protein>
    <submittedName>
        <fullName evidence="4">Heat shock protein 70</fullName>
    </submittedName>
</protein>
<dbReference type="PANTHER" id="PTHR45639">
    <property type="entry name" value="HSC70CB, ISOFORM G-RELATED"/>
    <property type="match status" value="1"/>
</dbReference>
<keyword evidence="3" id="KW-0067">ATP-binding</keyword>
<dbReference type="InterPro" id="IPR013126">
    <property type="entry name" value="Hsp_70_fam"/>
</dbReference>
<reference evidence="4" key="1">
    <citation type="journal article" date="2020" name="Insects">
        <title>Antioxidant Enzymes and Heat Shock Protein Genes from Liposcelis bostrychophila Are Involved in Stress Defense upon Heat Shock.</title>
        <authorList>
            <person name="Miao Z.Q."/>
            <person name="Tu Y.Q."/>
            <person name="Guo P.Y."/>
            <person name="He W."/>
            <person name="Jing T.X."/>
            <person name="Wang J.J."/>
            <person name="Wei D.D."/>
        </authorList>
    </citation>
    <scope>NUCLEOTIDE SEQUENCE</scope>
</reference>
<accession>A0A7T6Y5M5</accession>
<dbReference type="Gene3D" id="3.90.640.10">
    <property type="entry name" value="Actin, Chain A, domain 4"/>
    <property type="match status" value="1"/>
</dbReference>
<dbReference type="PRINTS" id="PR00301">
    <property type="entry name" value="HEATSHOCK70"/>
</dbReference>
<dbReference type="GO" id="GO:0140662">
    <property type="term" value="F:ATP-dependent protein folding chaperone"/>
    <property type="evidence" value="ECO:0007669"/>
    <property type="project" value="InterPro"/>
</dbReference>
<dbReference type="AlphaFoldDB" id="A0A7T6Y5M5"/>